<organism evidence="2 3">
    <name type="scientific">Euzebya pacifica</name>
    <dbReference type="NCBI Taxonomy" id="1608957"/>
    <lineage>
        <taxon>Bacteria</taxon>
        <taxon>Bacillati</taxon>
        <taxon>Actinomycetota</taxon>
        <taxon>Nitriliruptoria</taxon>
        <taxon>Euzebyales</taxon>
    </lineage>
</organism>
<sequence>MAARGAVGVAAHRARGYAASHPTGEVAGRPDRPRTTVDAGRDAD</sequence>
<proteinExistence type="predicted"/>
<feature type="region of interest" description="Disordered" evidence="1">
    <location>
        <begin position="1"/>
        <end position="44"/>
    </location>
</feature>
<dbReference type="AlphaFoldDB" id="A0A346XXQ6"/>
<accession>A0A346XXQ6</accession>
<evidence type="ECO:0000313" key="3">
    <source>
        <dbReference type="Proteomes" id="UP000264006"/>
    </source>
</evidence>
<protein>
    <submittedName>
        <fullName evidence="2">Uncharacterized protein</fullName>
    </submittedName>
</protein>
<feature type="compositionally biased region" description="Low complexity" evidence="1">
    <location>
        <begin position="1"/>
        <end position="19"/>
    </location>
</feature>
<name>A0A346XXQ6_9ACTN</name>
<evidence type="ECO:0000256" key="1">
    <source>
        <dbReference type="SAM" id="MobiDB-lite"/>
    </source>
</evidence>
<keyword evidence="3" id="KW-1185">Reference proteome</keyword>
<feature type="compositionally biased region" description="Basic and acidic residues" evidence="1">
    <location>
        <begin position="28"/>
        <end position="44"/>
    </location>
</feature>
<dbReference type="EMBL" id="CP031165">
    <property type="protein sequence ID" value="AXV07003.1"/>
    <property type="molecule type" value="Genomic_DNA"/>
</dbReference>
<reference evidence="2 3" key="1">
    <citation type="submission" date="2018-09" db="EMBL/GenBank/DDBJ databases">
        <title>Complete genome sequence of Euzebya sp. DY32-46 isolated from seawater of Pacific Ocean.</title>
        <authorList>
            <person name="Xu L."/>
            <person name="Wu Y.-H."/>
            <person name="Xu X.-W."/>
        </authorList>
    </citation>
    <scope>NUCLEOTIDE SEQUENCE [LARGE SCALE GENOMIC DNA]</scope>
    <source>
        <strain evidence="2 3">DY32-46</strain>
    </source>
</reference>
<dbReference type="KEGG" id="euz:DVS28_a2321"/>
<gene>
    <name evidence="2" type="ORF">DVS28_a2321</name>
</gene>
<evidence type="ECO:0000313" key="2">
    <source>
        <dbReference type="EMBL" id="AXV07003.1"/>
    </source>
</evidence>
<dbReference type="Proteomes" id="UP000264006">
    <property type="component" value="Chromosome"/>
</dbReference>